<sequence length="239" mass="27304">MPEEWTKRHAYLSALCRSLRDTDFHEWGFVIYRGVYGDDDAWNSFLQCLRDNVHLNLRRGGAPGPERGALLERYAQWTVIEDRATLDGASRDVVRQKFVRWREGRIVTRKRSPNFLTLPCDPKPLALPRFAYCLYVDHECLATLGPHLAGKPSDPTQPHFPPPPLVAILIDGDYVHQPDVQGPFPPIDGSTARYVGWEYSDTRYICSLYEDLIASPLDDYSYRRPPALTETGSRSMPLV</sequence>
<organism evidence="1 2">
    <name type="scientific">Chaetomium fimeti</name>
    <dbReference type="NCBI Taxonomy" id="1854472"/>
    <lineage>
        <taxon>Eukaryota</taxon>
        <taxon>Fungi</taxon>
        <taxon>Dikarya</taxon>
        <taxon>Ascomycota</taxon>
        <taxon>Pezizomycotina</taxon>
        <taxon>Sordariomycetes</taxon>
        <taxon>Sordariomycetidae</taxon>
        <taxon>Sordariales</taxon>
        <taxon>Chaetomiaceae</taxon>
        <taxon>Chaetomium</taxon>
    </lineage>
</organism>
<evidence type="ECO:0000313" key="2">
    <source>
        <dbReference type="Proteomes" id="UP001278766"/>
    </source>
</evidence>
<comment type="caution">
    <text evidence="1">The sequence shown here is derived from an EMBL/GenBank/DDBJ whole genome shotgun (WGS) entry which is preliminary data.</text>
</comment>
<reference evidence="1" key="2">
    <citation type="submission" date="2023-06" db="EMBL/GenBank/DDBJ databases">
        <authorList>
            <consortium name="Lawrence Berkeley National Laboratory"/>
            <person name="Haridas S."/>
            <person name="Hensen N."/>
            <person name="Bonometti L."/>
            <person name="Westerberg I."/>
            <person name="Brannstrom I.O."/>
            <person name="Guillou S."/>
            <person name="Cros-Aarteil S."/>
            <person name="Calhoun S."/>
            <person name="Kuo A."/>
            <person name="Mondo S."/>
            <person name="Pangilinan J."/>
            <person name="Riley R."/>
            <person name="Labutti K."/>
            <person name="Andreopoulos B."/>
            <person name="Lipzen A."/>
            <person name="Chen C."/>
            <person name="Yanf M."/>
            <person name="Daum C."/>
            <person name="Ng V."/>
            <person name="Clum A."/>
            <person name="Steindorff A."/>
            <person name="Ohm R."/>
            <person name="Martin F."/>
            <person name="Silar P."/>
            <person name="Natvig D."/>
            <person name="Lalanne C."/>
            <person name="Gautier V."/>
            <person name="Ament-Velasquez S.L."/>
            <person name="Kruys A."/>
            <person name="Hutchinson M.I."/>
            <person name="Powell A.J."/>
            <person name="Barry K."/>
            <person name="Miller A.N."/>
            <person name="Grigoriev I.V."/>
            <person name="Debuchy R."/>
            <person name="Gladieux P."/>
            <person name="Thoren M.H."/>
            <person name="Johannesson H."/>
        </authorList>
    </citation>
    <scope>NUCLEOTIDE SEQUENCE</scope>
    <source>
        <strain evidence="1">CBS 168.71</strain>
    </source>
</reference>
<evidence type="ECO:0000313" key="1">
    <source>
        <dbReference type="EMBL" id="KAK3298782.1"/>
    </source>
</evidence>
<proteinExistence type="predicted"/>
<dbReference type="GeneID" id="87837288"/>
<protein>
    <submittedName>
        <fullName evidence="1">Uncharacterized protein</fullName>
    </submittedName>
</protein>
<keyword evidence="2" id="KW-1185">Reference proteome</keyword>
<accession>A0AAE0HM70</accession>
<dbReference type="RefSeq" id="XP_062662296.1">
    <property type="nucleotide sequence ID" value="XM_062800340.1"/>
</dbReference>
<reference evidence="1" key="1">
    <citation type="journal article" date="2023" name="Mol. Phylogenet. Evol.">
        <title>Genome-scale phylogeny and comparative genomics of the fungal order Sordariales.</title>
        <authorList>
            <person name="Hensen N."/>
            <person name="Bonometti L."/>
            <person name="Westerberg I."/>
            <person name="Brannstrom I.O."/>
            <person name="Guillou S."/>
            <person name="Cros-Aarteil S."/>
            <person name="Calhoun S."/>
            <person name="Haridas S."/>
            <person name="Kuo A."/>
            <person name="Mondo S."/>
            <person name="Pangilinan J."/>
            <person name="Riley R."/>
            <person name="LaButti K."/>
            <person name="Andreopoulos B."/>
            <person name="Lipzen A."/>
            <person name="Chen C."/>
            <person name="Yan M."/>
            <person name="Daum C."/>
            <person name="Ng V."/>
            <person name="Clum A."/>
            <person name="Steindorff A."/>
            <person name="Ohm R.A."/>
            <person name="Martin F."/>
            <person name="Silar P."/>
            <person name="Natvig D.O."/>
            <person name="Lalanne C."/>
            <person name="Gautier V."/>
            <person name="Ament-Velasquez S.L."/>
            <person name="Kruys A."/>
            <person name="Hutchinson M.I."/>
            <person name="Powell A.J."/>
            <person name="Barry K."/>
            <person name="Miller A.N."/>
            <person name="Grigoriev I.V."/>
            <person name="Debuchy R."/>
            <person name="Gladieux P."/>
            <person name="Hiltunen Thoren M."/>
            <person name="Johannesson H."/>
        </authorList>
    </citation>
    <scope>NUCLEOTIDE SEQUENCE</scope>
    <source>
        <strain evidence="1">CBS 168.71</strain>
    </source>
</reference>
<dbReference type="EMBL" id="JAUEPN010000002">
    <property type="protein sequence ID" value="KAK3298782.1"/>
    <property type="molecule type" value="Genomic_DNA"/>
</dbReference>
<dbReference type="AlphaFoldDB" id="A0AAE0HM70"/>
<gene>
    <name evidence="1" type="ORF">B0H64DRAFT_317581</name>
</gene>
<name>A0AAE0HM70_9PEZI</name>
<dbReference type="Proteomes" id="UP001278766">
    <property type="component" value="Unassembled WGS sequence"/>
</dbReference>